<keyword evidence="2" id="KW-0812">Transmembrane</keyword>
<reference evidence="3 4" key="1">
    <citation type="submission" date="2020-01" db="EMBL/GenBank/DDBJ databases">
        <authorList>
            <person name="Liu G."/>
            <person name="Liu B."/>
        </authorList>
    </citation>
    <scope>NUCLEOTIDE SEQUENCE [LARGE SCALE GENOMIC DNA]</scope>
    <source>
        <strain evidence="3 4">FJAT-51161</strain>
    </source>
</reference>
<accession>A0ABX7AUW4</accession>
<name>A0ABX7AUW4_9BACI</name>
<dbReference type="RefSeq" id="WP_053594330.1">
    <property type="nucleotide sequence ID" value="NZ_CP067341.1"/>
</dbReference>
<gene>
    <name evidence="3" type="ORF">FJQ98_06820</name>
</gene>
<dbReference type="EMBL" id="CP067341">
    <property type="protein sequence ID" value="QQP13756.1"/>
    <property type="molecule type" value="Genomic_DNA"/>
</dbReference>
<dbReference type="Proteomes" id="UP000596049">
    <property type="component" value="Chromosome"/>
</dbReference>
<organism evidence="3 4">
    <name type="scientific">Lysinibacillus agricola</name>
    <dbReference type="NCBI Taxonomy" id="2590012"/>
    <lineage>
        <taxon>Bacteria</taxon>
        <taxon>Bacillati</taxon>
        <taxon>Bacillota</taxon>
        <taxon>Bacilli</taxon>
        <taxon>Bacillales</taxon>
        <taxon>Bacillaceae</taxon>
        <taxon>Lysinibacillus</taxon>
    </lineage>
</organism>
<sequence>MRQKYLLKNEHGYTFLIALFVIVLISVLGLGLMFITSNTLNITKHERNDQSVFYIAEADLNVKRAEINNELESVLIPFLNKYNNNANFDIEKDGDKIEKEYLELADEYLTQKINGLEVEKWAEVGKWAEVTNYEKQKGLQPSSQVTLIKDQPYTYTLKSEAKIDGTSRTLSQTFTIKKPVKEKSEDEEVPPSTNYNFCYGMLTNSFTTTNTLNTDADIVSLNDLTINNTGTLGKNIYAKGAITFTNTSTINGDVISLNNIIIKNGATFNKDIISKGNIIASGGSPRINGNIFSMGNINLKVGIDATKTDGFVYAHKNFLNEKGSDISGVIFGKESVKDSTNWATGLGRKRYSMGDIIYHKGDSTTNIKAENEEKFNQYLASENVDYNYYLNKLSDRHETPNNNNCENQSFVNAQIPELPPFLNVDSSNFEKINDLSLSGGQAKIITLTNNSYIKNVSINSNLTLTIDVGNQNRTLVIDHLNASNGHIQIKGTGKLNLLVKNDLSIVNFSSNERSPFDTTVYYEGPSAINVSKKFESNLYVKNSAVSITSDGHISGNLLIASNKTMDVTGNTMFGNEDHHSVILVPNASLNFSGSSQIFGTIIGNKIDAVGSNTRHKFDKSKLNLDLFSPSEKQKYSTDGDFINPDAPIETS</sequence>
<proteinExistence type="predicted"/>
<evidence type="ECO:0008006" key="5">
    <source>
        <dbReference type="Google" id="ProtNLM"/>
    </source>
</evidence>
<keyword evidence="2" id="KW-0472">Membrane</keyword>
<keyword evidence="4" id="KW-1185">Reference proteome</keyword>
<evidence type="ECO:0000313" key="3">
    <source>
        <dbReference type="EMBL" id="QQP13756.1"/>
    </source>
</evidence>
<feature type="transmembrane region" description="Helical" evidence="2">
    <location>
        <begin position="12"/>
        <end position="35"/>
    </location>
</feature>
<evidence type="ECO:0000313" key="4">
    <source>
        <dbReference type="Proteomes" id="UP000596049"/>
    </source>
</evidence>
<feature type="region of interest" description="Disordered" evidence="1">
    <location>
        <begin position="632"/>
        <end position="651"/>
    </location>
</feature>
<keyword evidence="2" id="KW-1133">Transmembrane helix</keyword>
<evidence type="ECO:0000256" key="1">
    <source>
        <dbReference type="SAM" id="MobiDB-lite"/>
    </source>
</evidence>
<protein>
    <recommendedName>
        <fullName evidence="5">Type 4 fimbrial biogenesis protein PilX N-terminal domain-containing protein</fullName>
    </recommendedName>
</protein>
<evidence type="ECO:0000256" key="2">
    <source>
        <dbReference type="SAM" id="Phobius"/>
    </source>
</evidence>